<feature type="signal peptide" evidence="2">
    <location>
        <begin position="1"/>
        <end position="17"/>
    </location>
</feature>
<dbReference type="AlphaFoldDB" id="C5KAW3"/>
<keyword evidence="1" id="KW-0812">Transmembrane</keyword>
<dbReference type="PANTHER" id="PTHR31513:SF2">
    <property type="entry name" value="MRAZ"/>
    <property type="match status" value="1"/>
</dbReference>
<dbReference type="InParanoid" id="C5KAW3"/>
<reference evidence="4 5" key="1">
    <citation type="submission" date="2008-07" db="EMBL/GenBank/DDBJ databases">
        <authorList>
            <person name="El-Sayed N."/>
            <person name="Caler E."/>
            <person name="Inman J."/>
            <person name="Amedeo P."/>
            <person name="Hass B."/>
            <person name="Wortman J."/>
        </authorList>
    </citation>
    <scope>NUCLEOTIDE SEQUENCE [LARGE SCALE GENOMIC DNA]</scope>
    <source>
        <strain evidence="5">ATCC 50983 / TXsc</strain>
    </source>
</reference>
<organism evidence="5">
    <name type="scientific">Perkinsus marinus (strain ATCC 50983 / TXsc)</name>
    <dbReference type="NCBI Taxonomy" id="423536"/>
    <lineage>
        <taxon>Eukaryota</taxon>
        <taxon>Sar</taxon>
        <taxon>Alveolata</taxon>
        <taxon>Perkinsozoa</taxon>
        <taxon>Perkinsea</taxon>
        <taxon>Perkinsida</taxon>
        <taxon>Perkinsidae</taxon>
        <taxon>Perkinsus</taxon>
    </lineage>
</organism>
<keyword evidence="5" id="KW-1185">Reference proteome</keyword>
<evidence type="ECO:0000313" key="5">
    <source>
        <dbReference type="Proteomes" id="UP000007800"/>
    </source>
</evidence>
<dbReference type="OMA" id="QCPPDEL"/>
<protein>
    <recommendedName>
        <fullName evidence="3">DUF8003 domain-containing protein</fullName>
    </recommendedName>
</protein>
<evidence type="ECO:0000256" key="2">
    <source>
        <dbReference type="SAM" id="SignalP"/>
    </source>
</evidence>
<proteinExistence type="predicted"/>
<gene>
    <name evidence="4" type="ORF">Pmar_PMAR005195</name>
</gene>
<feature type="transmembrane region" description="Helical" evidence="1">
    <location>
        <begin position="801"/>
        <end position="827"/>
    </location>
</feature>
<dbReference type="Proteomes" id="UP000007800">
    <property type="component" value="Unassembled WGS sequence"/>
</dbReference>
<dbReference type="PANTHER" id="PTHR31513">
    <property type="entry name" value="EPHRIN TYPE-B RECEPTOR"/>
    <property type="match status" value="1"/>
</dbReference>
<sequence length="1007" mass="100931">MLLLLLLSISVGLGANATSIDCDVVLDGACLLNSTRPILPSGAQLVYEGNGSVRFVNATWKCSDTLIVVAANAAVGFTNSTISDCSVLEVVARRGNVTLDEASLLNVTATVFDDSVAREDTASGGSLGGAGGALGLCDRGDRIRGIDFTKMSEDLVGEGTAAECRGGGRVALVSDEGYVALEGRIEANGGRADARVKCGGGSGGAVLGSGALGVRAGKVHAVGGACGGAVGCGGGGRILMTSENGTVSVEDAQAQGGQGENLLDCLCGSPGTVYLKGSGGALLTVKGGPAPSCLDGGGATGRAEVAIAADQGLSISGGAKLSGPPGSPLSSMVLSVGTVGLKLAKASSITTEGSLSISAASATGTNGGNVIVEKHSVMGCGPGGMKISTQGDVDAGGSIIIGDVADDAVLPVNAAGPISLSNVVISVEGRTVMVSAGRGLRLGEVHGASAVSDFRTAEGDVVIVGNMSLGPGTYCGQRKLWIENPPDFCKASSERLGRLMPTRVVVASESGGIRFTSTVVVSGPVVMVCSPKGALELPSKGGITSKGRGCPAGEGRGGGGGGRDGHCGGGGGAHVGSGGPGCSGNQGLAHDEQDPLETGVIPSASASGGGGEEGGSGGGVIWISAAQIRIDGYVSSAGARGGWTVGDTSGSGGGAGGSVFILTNASLAGSGVISAAAGNGSGPPVLKGGDGGGGYIGIGWLGSEVGADTFTGELNVSGYQPGRVGQILLCPAGHYGPLCVPCPGGTWSGSGGPQCDVCDNAPQGVSNYTKEGVDGPDCPYACLPGYPDVSQNPACLNPWQYTLSFIGGVPGAFTLLVVVLFALLAAIASSEIRKRSLYGSEEVVDSDEWKTMTAEDIPRHVVRLYLSGSNTPRDPIELPSSVVDLPRPVAELVNRRYWSTFSASINEQGRWASSPMVNIWGRWTSLVLSIVCYPLWRYLRRSQQEERARAMCKAVFSESGKEPLWAPSPSQRGGRIYTMRFGCDGGRDGSFTKGYVDVLDMSVRVEH</sequence>
<feature type="domain" description="DUF8003" evidence="3">
    <location>
        <begin position="730"/>
        <end position="791"/>
    </location>
</feature>
<dbReference type="InterPro" id="IPR058316">
    <property type="entry name" value="DUF8003"/>
</dbReference>
<evidence type="ECO:0000256" key="1">
    <source>
        <dbReference type="SAM" id="Phobius"/>
    </source>
</evidence>
<dbReference type="RefSeq" id="XP_002786493.1">
    <property type="nucleotide sequence ID" value="XM_002786447.1"/>
</dbReference>
<dbReference type="EMBL" id="GG671811">
    <property type="protein sequence ID" value="EER18289.1"/>
    <property type="molecule type" value="Genomic_DNA"/>
</dbReference>
<dbReference type="Pfam" id="PF26010">
    <property type="entry name" value="DUF8003"/>
    <property type="match status" value="1"/>
</dbReference>
<dbReference type="GeneID" id="9049019"/>
<evidence type="ECO:0000313" key="4">
    <source>
        <dbReference type="EMBL" id="EER18289.1"/>
    </source>
</evidence>
<keyword evidence="1" id="KW-1133">Transmembrane helix</keyword>
<accession>C5KAW3</accession>
<keyword evidence="1" id="KW-0472">Membrane</keyword>
<evidence type="ECO:0000259" key="3">
    <source>
        <dbReference type="Pfam" id="PF26010"/>
    </source>
</evidence>
<name>C5KAW3_PERM5</name>
<keyword evidence="2" id="KW-0732">Signal</keyword>
<dbReference type="OrthoDB" id="347617at2759"/>
<feature type="chain" id="PRO_5002954238" description="DUF8003 domain-containing protein" evidence="2">
    <location>
        <begin position="18"/>
        <end position="1007"/>
    </location>
</feature>